<dbReference type="PANTHER" id="PTHR43111">
    <property type="entry name" value="ALDEHYDE DEHYDROGENASE B-RELATED"/>
    <property type="match status" value="1"/>
</dbReference>
<feature type="active site" evidence="3">
    <location>
        <position position="263"/>
    </location>
</feature>
<keyword evidence="2 4" id="KW-0560">Oxidoreductase</keyword>
<evidence type="ECO:0000313" key="7">
    <source>
        <dbReference type="EMBL" id="VEH06105.1"/>
    </source>
</evidence>
<reference evidence="6 8" key="1">
    <citation type="journal article" date="2015" name="Genome Announc.">
        <title>Complete Genome Sequence of Corynebacterium kutscheri DSM 20755, a Corynebacterial Type Strain with Remarkably Low G+C Content of Chromosomal DNA.</title>
        <authorList>
            <person name="Ruckert C."/>
            <person name="Albersmeier A."/>
            <person name="Winkler A."/>
            <person name="Tauch A."/>
        </authorList>
    </citation>
    <scope>NUCLEOTIDE SEQUENCE [LARGE SCALE GENOMIC DNA]</scope>
    <source>
        <strain evidence="6 8">DSM 20755</strain>
    </source>
</reference>
<dbReference type="PANTHER" id="PTHR43111:SF1">
    <property type="entry name" value="ALDEHYDE DEHYDROGENASE B-RELATED"/>
    <property type="match status" value="1"/>
</dbReference>
<name>A0A0F6R114_9CORY</name>
<dbReference type="EMBL" id="LR134377">
    <property type="protein sequence ID" value="VEH06105.1"/>
    <property type="molecule type" value="Genomic_DNA"/>
</dbReference>
<keyword evidence="8" id="KW-1185">Reference proteome</keyword>
<dbReference type="OrthoDB" id="6882680at2"/>
<gene>
    <name evidence="6" type="primary">aldA</name>
    <name evidence="7" type="ORF">NCTC949_00952</name>
    <name evidence="6" type="ORF">UL82_09520</name>
</gene>
<dbReference type="PROSITE" id="PS00687">
    <property type="entry name" value="ALDEHYDE_DEHYDR_GLU"/>
    <property type="match status" value="1"/>
</dbReference>
<dbReference type="KEGG" id="cku:UL82_09520"/>
<dbReference type="Gene3D" id="3.40.309.10">
    <property type="entry name" value="Aldehyde Dehydrogenase, Chain A, domain 2"/>
    <property type="match status" value="1"/>
</dbReference>
<protein>
    <submittedName>
        <fullName evidence="6 7">Aldehyde dehydrogenase</fullName>
        <ecNumber evidence="6 7">1.2.1.-</ecNumber>
    </submittedName>
</protein>
<dbReference type="FunFam" id="3.40.605.10:FF:000001">
    <property type="entry name" value="Aldehyde dehydrogenase 1"/>
    <property type="match status" value="1"/>
</dbReference>
<dbReference type="GO" id="GO:0016620">
    <property type="term" value="F:oxidoreductase activity, acting on the aldehyde or oxo group of donors, NAD or NADP as acceptor"/>
    <property type="evidence" value="ECO:0007669"/>
    <property type="project" value="InterPro"/>
</dbReference>
<evidence type="ECO:0000259" key="5">
    <source>
        <dbReference type="Pfam" id="PF00171"/>
    </source>
</evidence>
<evidence type="ECO:0000313" key="6">
    <source>
        <dbReference type="EMBL" id="AKE42042.1"/>
    </source>
</evidence>
<dbReference type="EMBL" id="CP011312">
    <property type="protein sequence ID" value="AKE42042.1"/>
    <property type="molecule type" value="Genomic_DNA"/>
</dbReference>
<dbReference type="Proteomes" id="UP000271380">
    <property type="component" value="Chromosome"/>
</dbReference>
<dbReference type="Proteomes" id="UP000033457">
    <property type="component" value="Chromosome"/>
</dbReference>
<dbReference type="PROSITE" id="PS00070">
    <property type="entry name" value="ALDEHYDE_DEHYDR_CYS"/>
    <property type="match status" value="1"/>
</dbReference>
<dbReference type="InterPro" id="IPR016163">
    <property type="entry name" value="Ald_DH_C"/>
</dbReference>
<evidence type="ECO:0000313" key="8">
    <source>
        <dbReference type="Proteomes" id="UP000033457"/>
    </source>
</evidence>
<dbReference type="InterPro" id="IPR016161">
    <property type="entry name" value="Ald_DH/histidinol_DH"/>
</dbReference>
<dbReference type="InterPro" id="IPR015590">
    <property type="entry name" value="Aldehyde_DH_dom"/>
</dbReference>
<proteinExistence type="inferred from homology"/>
<evidence type="ECO:0000256" key="4">
    <source>
        <dbReference type="RuleBase" id="RU003345"/>
    </source>
</evidence>
<dbReference type="STRING" id="35755.UL82_09520"/>
<dbReference type="Gene3D" id="3.40.605.10">
    <property type="entry name" value="Aldehyde Dehydrogenase, Chain A, domain 1"/>
    <property type="match status" value="1"/>
</dbReference>
<dbReference type="EC" id="1.2.1.-" evidence="6 7"/>
<reference evidence="7 9" key="2">
    <citation type="submission" date="2018-12" db="EMBL/GenBank/DDBJ databases">
        <authorList>
            <consortium name="Pathogen Informatics"/>
        </authorList>
    </citation>
    <scope>NUCLEOTIDE SEQUENCE [LARGE SCALE GENOMIC DNA]</scope>
    <source>
        <strain evidence="7 9">NCTC949</strain>
    </source>
</reference>
<dbReference type="InterPro" id="IPR016160">
    <property type="entry name" value="Ald_DH_CS_CYS"/>
</dbReference>
<dbReference type="AlphaFoldDB" id="A0A0F6R114"/>
<sequence length="506" mass="55315">MTVYAPPGTEGSIVQFRARYENYIGGQWVAPIDGRYMDNITPITGEVFCQVPQSSAADIELALDAAHKAKDAWGKTSPAERARILHHIGDRIEENLEKIAVAETWENGKAVRETLAADIPLAADHFRYFSGAIRAQESRTSQIDENTVAYHFYEPIGVVGQIIPWNFPLLMAAWKLAPALAAGNCVVLKPAEQTPASILLLMDLIGDLLPPGVVNVVNGLGHEVGSALSTSHRIGKIAFTGSTEVGKIINRAAADTIIPVTLELGGKSPSIFFADIMDYDDAFQEKCVEGMAMFALNQGEVCTCPSRALVHESIADEFLAMGVERVKKIKLGNPLDTSVMMGAQASQEQMDKISSYLKLGPEEGAEVLTGGKINKIEGFDNGFYIEPTIFKGTNDMRIFQEEIFGPVMSVATFKDFDEAIKIANDTNYGLGAGVWTRHQNTAYKAGRAIQAGRVWVNQWHSYPAHAAFGGYKESGIGRETHLMMLDHYQQTKNLLVSYDEHPTGLF</sequence>
<dbReference type="RefSeq" id="WP_046440609.1">
    <property type="nucleotide sequence ID" value="NZ_CP011312.1"/>
</dbReference>
<feature type="domain" description="Aldehyde dehydrogenase" evidence="5">
    <location>
        <begin position="28"/>
        <end position="493"/>
    </location>
</feature>
<dbReference type="SUPFAM" id="SSF53720">
    <property type="entry name" value="ALDH-like"/>
    <property type="match status" value="1"/>
</dbReference>
<evidence type="ECO:0000313" key="9">
    <source>
        <dbReference type="Proteomes" id="UP000271380"/>
    </source>
</evidence>
<dbReference type="InterPro" id="IPR016162">
    <property type="entry name" value="Ald_DH_N"/>
</dbReference>
<evidence type="ECO:0000256" key="2">
    <source>
        <dbReference type="ARBA" id="ARBA00023002"/>
    </source>
</evidence>
<dbReference type="InterPro" id="IPR029510">
    <property type="entry name" value="Ald_DH_CS_GLU"/>
</dbReference>
<dbReference type="CDD" id="cd07559">
    <property type="entry name" value="ALDH_ACDHII_AcoD-like"/>
    <property type="match status" value="1"/>
</dbReference>
<evidence type="ECO:0000256" key="1">
    <source>
        <dbReference type="ARBA" id="ARBA00009986"/>
    </source>
</evidence>
<dbReference type="HOGENOM" id="CLU_005391_0_2_11"/>
<accession>A0A0F6R114</accession>
<dbReference type="FunFam" id="3.40.309.10:FF:000012">
    <property type="entry name" value="Betaine aldehyde dehydrogenase"/>
    <property type="match status" value="1"/>
</dbReference>
<organism evidence="6 8">
    <name type="scientific">Corynebacterium kutscheri</name>
    <dbReference type="NCBI Taxonomy" id="35755"/>
    <lineage>
        <taxon>Bacteria</taxon>
        <taxon>Bacillati</taxon>
        <taxon>Actinomycetota</taxon>
        <taxon>Actinomycetes</taxon>
        <taxon>Mycobacteriales</taxon>
        <taxon>Corynebacteriaceae</taxon>
        <taxon>Corynebacterium</taxon>
    </lineage>
</organism>
<evidence type="ECO:0000256" key="3">
    <source>
        <dbReference type="PROSITE-ProRule" id="PRU10007"/>
    </source>
</evidence>
<comment type="similarity">
    <text evidence="1 4">Belongs to the aldehyde dehydrogenase family.</text>
</comment>
<dbReference type="Pfam" id="PF00171">
    <property type="entry name" value="Aldedh"/>
    <property type="match status" value="1"/>
</dbReference>